<feature type="compositionally biased region" description="Basic and acidic residues" evidence="1">
    <location>
        <begin position="263"/>
        <end position="275"/>
    </location>
</feature>
<evidence type="ECO:0000313" key="2">
    <source>
        <dbReference type="EMBL" id="CUG91779.1"/>
    </source>
</evidence>
<name>A0A0S4JJV6_BODSA</name>
<dbReference type="VEuPathDB" id="TriTrypDB:BSAL_34090"/>
<proteinExistence type="predicted"/>
<dbReference type="OMA" id="QARDFYH"/>
<feature type="compositionally biased region" description="Polar residues" evidence="1">
    <location>
        <begin position="252"/>
        <end position="262"/>
    </location>
</feature>
<dbReference type="OrthoDB" id="273469at2759"/>
<feature type="compositionally biased region" description="Basic and acidic residues" evidence="1">
    <location>
        <begin position="42"/>
        <end position="58"/>
    </location>
</feature>
<protein>
    <submittedName>
        <fullName evidence="2">Uncharacterized protein</fullName>
    </submittedName>
</protein>
<evidence type="ECO:0000256" key="1">
    <source>
        <dbReference type="SAM" id="MobiDB-lite"/>
    </source>
</evidence>
<feature type="region of interest" description="Disordered" evidence="1">
    <location>
        <begin position="290"/>
        <end position="326"/>
    </location>
</feature>
<dbReference type="EMBL" id="CYKH01001969">
    <property type="protein sequence ID" value="CUG91779.1"/>
    <property type="molecule type" value="Genomic_DNA"/>
</dbReference>
<accession>A0A0S4JJV6</accession>
<sequence length="326" mass="35514">SKTAAKKNSGAIGHVPSLNEEFREGVAPLESRIDMSVVRKREKKLEKRVERRRERTAERMVQMESEISAAVKRGSGKKSKNSTNTGSNREDEYEKEIIRMQREKAKQDTIDKAAKVAAEKAAAAEAAAAGDGKSKRKRISFGETEGADGTTTEGVHRVARPAPKQARDFYHMVDVVRYGDRVEGPPVFESIPDKNSAVSKLAAKLSAEENAALGKKAGAARLLSGGAAASSSAGSFAERKRLAALGLGPRVSGTTEEINTDVNESKRSDKSMSSEFESLRAKVLESYQRNKVQRYQQAQQEKKGTGAQPSGKKKMPVDLKHQFPLI</sequence>
<feature type="region of interest" description="Disordered" evidence="1">
    <location>
        <begin position="245"/>
        <end position="275"/>
    </location>
</feature>
<feature type="region of interest" description="Disordered" evidence="1">
    <location>
        <begin position="120"/>
        <end position="166"/>
    </location>
</feature>
<feature type="non-terminal residue" evidence="2">
    <location>
        <position position="1"/>
    </location>
</feature>
<reference evidence="3" key="1">
    <citation type="submission" date="2015-09" db="EMBL/GenBank/DDBJ databases">
        <authorList>
            <consortium name="Pathogen Informatics"/>
        </authorList>
    </citation>
    <scope>NUCLEOTIDE SEQUENCE [LARGE SCALE GENOMIC DNA]</scope>
    <source>
        <strain evidence="3">Lake Konstanz</strain>
    </source>
</reference>
<dbReference type="AlphaFoldDB" id="A0A0S4JJV6"/>
<feature type="compositionally biased region" description="Polar residues" evidence="1">
    <location>
        <begin position="290"/>
        <end position="299"/>
    </location>
</feature>
<evidence type="ECO:0000313" key="3">
    <source>
        <dbReference type="Proteomes" id="UP000051952"/>
    </source>
</evidence>
<feature type="region of interest" description="Disordered" evidence="1">
    <location>
        <begin position="42"/>
        <end position="96"/>
    </location>
</feature>
<keyword evidence="3" id="KW-1185">Reference proteome</keyword>
<gene>
    <name evidence="2" type="ORF">BSAL_34090</name>
</gene>
<organism evidence="2 3">
    <name type="scientific">Bodo saltans</name>
    <name type="common">Flagellated protozoan</name>
    <dbReference type="NCBI Taxonomy" id="75058"/>
    <lineage>
        <taxon>Eukaryota</taxon>
        <taxon>Discoba</taxon>
        <taxon>Euglenozoa</taxon>
        <taxon>Kinetoplastea</taxon>
        <taxon>Metakinetoplastina</taxon>
        <taxon>Eubodonida</taxon>
        <taxon>Bodonidae</taxon>
        <taxon>Bodo</taxon>
    </lineage>
</organism>
<feature type="region of interest" description="Disordered" evidence="1">
    <location>
        <begin position="1"/>
        <end position="26"/>
    </location>
</feature>
<dbReference type="Proteomes" id="UP000051952">
    <property type="component" value="Unassembled WGS sequence"/>
</dbReference>
<feature type="compositionally biased region" description="Low complexity" evidence="1">
    <location>
        <begin position="142"/>
        <end position="153"/>
    </location>
</feature>
<feature type="compositionally biased region" description="Low complexity" evidence="1">
    <location>
        <begin position="120"/>
        <end position="129"/>
    </location>
</feature>
<feature type="compositionally biased region" description="Basic and acidic residues" evidence="1">
    <location>
        <begin position="315"/>
        <end position="326"/>
    </location>
</feature>